<evidence type="ECO:0000256" key="4">
    <source>
        <dbReference type="ARBA" id="ARBA00022692"/>
    </source>
</evidence>
<keyword evidence="4 7" id="KW-0812">Transmembrane</keyword>
<evidence type="ECO:0000256" key="7">
    <source>
        <dbReference type="SAM" id="Phobius"/>
    </source>
</evidence>
<dbReference type="Gene3D" id="1.20.1250.20">
    <property type="entry name" value="MFS general substrate transporter like domains"/>
    <property type="match status" value="1"/>
</dbReference>
<dbReference type="Proteomes" id="UP001205609">
    <property type="component" value="Unassembled WGS sequence"/>
</dbReference>
<dbReference type="PANTHER" id="PTHR23513">
    <property type="entry name" value="INTEGRAL MEMBRANE EFFLUX PROTEIN-RELATED"/>
    <property type="match status" value="1"/>
</dbReference>
<feature type="transmembrane region" description="Helical" evidence="7">
    <location>
        <begin position="49"/>
        <end position="69"/>
    </location>
</feature>
<evidence type="ECO:0000256" key="3">
    <source>
        <dbReference type="ARBA" id="ARBA00022475"/>
    </source>
</evidence>
<feature type="transmembrane region" description="Helical" evidence="7">
    <location>
        <begin position="308"/>
        <end position="330"/>
    </location>
</feature>
<feature type="transmembrane region" description="Helical" evidence="7">
    <location>
        <begin position="248"/>
        <end position="271"/>
    </location>
</feature>
<evidence type="ECO:0000256" key="2">
    <source>
        <dbReference type="ARBA" id="ARBA00022448"/>
    </source>
</evidence>
<feature type="transmembrane region" description="Helical" evidence="7">
    <location>
        <begin position="12"/>
        <end position="37"/>
    </location>
</feature>
<dbReference type="CDD" id="cd06173">
    <property type="entry name" value="MFS_MefA_like"/>
    <property type="match status" value="1"/>
</dbReference>
<dbReference type="PANTHER" id="PTHR23513:SF6">
    <property type="entry name" value="MAJOR FACILITATOR SUPERFAMILY ASSOCIATED DOMAIN-CONTAINING PROTEIN"/>
    <property type="match status" value="1"/>
</dbReference>
<evidence type="ECO:0000313" key="9">
    <source>
        <dbReference type="EMBL" id="MCS4486915.1"/>
    </source>
</evidence>
<feature type="transmembrane region" description="Helical" evidence="7">
    <location>
        <begin position="283"/>
        <end position="302"/>
    </location>
</feature>
<feature type="transmembrane region" description="Helical" evidence="7">
    <location>
        <begin position="76"/>
        <end position="96"/>
    </location>
</feature>
<dbReference type="Pfam" id="PF07690">
    <property type="entry name" value="MFS_1"/>
    <property type="match status" value="1"/>
</dbReference>
<feature type="domain" description="Major facilitator superfamily (MFS) profile" evidence="8">
    <location>
        <begin position="218"/>
        <end position="402"/>
    </location>
</feature>
<evidence type="ECO:0000256" key="6">
    <source>
        <dbReference type="ARBA" id="ARBA00023136"/>
    </source>
</evidence>
<feature type="transmembrane region" description="Helical" evidence="7">
    <location>
        <begin position="168"/>
        <end position="187"/>
    </location>
</feature>
<proteinExistence type="predicted"/>
<keyword evidence="10" id="KW-1185">Reference proteome</keyword>
<dbReference type="InterPro" id="IPR011701">
    <property type="entry name" value="MFS"/>
</dbReference>
<sequence length="402" mass="45164">MKKKYLFDNNFSILYSSSIINALGNQLSIIAFPLIAIEYFNADSSLTSLVTLFIFLPNLLFSSHIGVFVDKHRKKYILIYSNIVCFLIAISMYVFIDNINIMAFFLLIFVISSVMIFSGIAFFSYVPIIVEKDNIKSANYQLEISNSIIQSIGPAIGGQIAVLFKTSILVLIDGISFLISGLLHFLIPSNKEVLDYKENESYFKSISRGYKYVWSNLLLKTLLISYSVLVLSIGVFQSLQIYYLSKDLHLNTFTIGLILSLGNIGMIFSAFLSKFISNKLGDLITIALSLFCYFLGFILYFLAKDTTYLLIFFGQTLISFALPLYNVCVLSIRQTIIPNELLGRTTSIWRLAGRGLIPLGSLLAAFLSLYVNVKYLMLIAGLISLISVFIILNCQDKCNTVE</sequence>
<feature type="transmembrane region" description="Helical" evidence="7">
    <location>
        <begin position="375"/>
        <end position="394"/>
    </location>
</feature>
<dbReference type="InterPro" id="IPR036259">
    <property type="entry name" value="MFS_trans_sf"/>
</dbReference>
<organism evidence="9 10">
    <name type="scientific">Staphylococcus americanisciuri</name>
    <dbReference type="NCBI Taxonomy" id="2973940"/>
    <lineage>
        <taxon>Bacteria</taxon>
        <taxon>Bacillati</taxon>
        <taxon>Bacillota</taxon>
        <taxon>Bacilli</taxon>
        <taxon>Bacillales</taxon>
        <taxon>Staphylococcaceae</taxon>
        <taxon>Staphylococcus</taxon>
    </lineage>
</organism>
<dbReference type="SUPFAM" id="SSF103473">
    <property type="entry name" value="MFS general substrate transporter"/>
    <property type="match status" value="1"/>
</dbReference>
<evidence type="ECO:0000259" key="8">
    <source>
        <dbReference type="PROSITE" id="PS50850"/>
    </source>
</evidence>
<dbReference type="RefSeq" id="WP_259200508.1">
    <property type="nucleotide sequence ID" value="NZ_JANUXY010000008.1"/>
</dbReference>
<evidence type="ECO:0000256" key="5">
    <source>
        <dbReference type="ARBA" id="ARBA00022989"/>
    </source>
</evidence>
<reference evidence="9 10" key="1">
    <citation type="journal article" date="2023" name="Int. J. Syst. Evol. Microbiol.">
        <title>Streptococcus sciuri sp. nov., Staphylococcus marylandisciuri sp. nov. and Staphylococcus americanisciuri sp. nov., isolated from faeces of eastern grey squirrel (Sciurus carolinensis).</title>
        <authorList>
            <person name="Volokhov D.V."/>
            <person name="Zagorodnyaya T.A."/>
            <person name="Furtak V.A."/>
            <person name="Nattanmai G."/>
            <person name="Randall L."/>
            <person name="Jose S."/>
            <person name="Gao Y."/>
            <person name="Eisenberg T."/>
            <person name="Delmonte P."/>
            <person name="Blom J."/>
            <person name="Mitchell K.K."/>
        </authorList>
    </citation>
    <scope>NUCLEOTIDE SEQUENCE [LARGE SCALE GENOMIC DNA]</scope>
    <source>
        <strain evidence="9 10">GRT3</strain>
    </source>
</reference>
<feature type="transmembrane region" description="Helical" evidence="7">
    <location>
        <begin position="217"/>
        <end position="236"/>
    </location>
</feature>
<accession>A0ABT2F4Z3</accession>
<dbReference type="EMBL" id="JANUXY010000008">
    <property type="protein sequence ID" value="MCS4486915.1"/>
    <property type="molecule type" value="Genomic_DNA"/>
</dbReference>
<dbReference type="PROSITE" id="PS50850">
    <property type="entry name" value="MFS"/>
    <property type="match status" value="1"/>
</dbReference>
<keyword evidence="5 7" id="KW-1133">Transmembrane helix</keyword>
<gene>
    <name evidence="9" type="ORF">NXS11_08400</name>
</gene>
<feature type="transmembrane region" description="Helical" evidence="7">
    <location>
        <begin position="142"/>
        <end position="162"/>
    </location>
</feature>
<keyword evidence="6 7" id="KW-0472">Membrane</keyword>
<comment type="caution">
    <text evidence="9">The sequence shown here is derived from an EMBL/GenBank/DDBJ whole genome shotgun (WGS) entry which is preliminary data.</text>
</comment>
<keyword evidence="2" id="KW-0813">Transport</keyword>
<dbReference type="InterPro" id="IPR020846">
    <property type="entry name" value="MFS_dom"/>
</dbReference>
<comment type="subcellular location">
    <subcellularLocation>
        <location evidence="1">Cell membrane</location>
        <topology evidence="1">Multi-pass membrane protein</topology>
    </subcellularLocation>
</comment>
<evidence type="ECO:0000313" key="10">
    <source>
        <dbReference type="Proteomes" id="UP001205609"/>
    </source>
</evidence>
<name>A0ABT2F4Z3_9STAP</name>
<feature type="transmembrane region" description="Helical" evidence="7">
    <location>
        <begin position="351"/>
        <end position="369"/>
    </location>
</feature>
<keyword evidence="3" id="KW-1003">Cell membrane</keyword>
<protein>
    <submittedName>
        <fullName evidence="9">MFS transporter</fullName>
    </submittedName>
</protein>
<evidence type="ECO:0000256" key="1">
    <source>
        <dbReference type="ARBA" id="ARBA00004651"/>
    </source>
</evidence>
<feature type="transmembrane region" description="Helical" evidence="7">
    <location>
        <begin position="102"/>
        <end position="130"/>
    </location>
</feature>